<evidence type="ECO:0000313" key="4">
    <source>
        <dbReference type="Proteomes" id="UP000028821"/>
    </source>
</evidence>
<evidence type="ECO:0000313" key="3">
    <source>
        <dbReference type="EMBL" id="KFH07947.1"/>
    </source>
</evidence>
<feature type="chain" id="PRO_5001814116" evidence="2">
    <location>
        <begin position="22"/>
        <end position="155"/>
    </location>
</feature>
<feature type="region of interest" description="Disordered" evidence="1">
    <location>
        <begin position="79"/>
        <end position="104"/>
    </location>
</feature>
<dbReference type="Proteomes" id="UP000028821">
    <property type="component" value="Unassembled WGS sequence"/>
</dbReference>
<protein>
    <submittedName>
        <fullName evidence="3">Uncharacterized protein</fullName>
    </submittedName>
</protein>
<dbReference type="VEuPathDB" id="ToxoDB:TGMAS_234310B"/>
<proteinExistence type="predicted"/>
<organism evidence="3 4">
    <name type="scientific">Toxoplasma gondii MAS</name>
    <dbReference type="NCBI Taxonomy" id="943118"/>
    <lineage>
        <taxon>Eukaryota</taxon>
        <taxon>Sar</taxon>
        <taxon>Alveolata</taxon>
        <taxon>Apicomplexa</taxon>
        <taxon>Conoidasida</taxon>
        <taxon>Coccidia</taxon>
        <taxon>Eucoccidiorida</taxon>
        <taxon>Eimeriorina</taxon>
        <taxon>Sarcocystidae</taxon>
        <taxon>Toxoplasma</taxon>
    </lineage>
</organism>
<reference evidence="3 4" key="1">
    <citation type="submission" date="2014-04" db="EMBL/GenBank/DDBJ databases">
        <authorList>
            <person name="Sibley D."/>
            <person name="Venepally P."/>
            <person name="Karamycheva S."/>
            <person name="Hadjithomas M."/>
            <person name="Khan A."/>
            <person name="Brunk B."/>
            <person name="Roos D."/>
            <person name="Caler E."/>
            <person name="Lorenzi H."/>
        </authorList>
    </citation>
    <scope>NUCLEOTIDE SEQUENCE [LARGE SCALE GENOMIC DNA]</scope>
    <source>
        <strain evidence="3 4">MAS</strain>
    </source>
</reference>
<comment type="caution">
    <text evidence="3">The sequence shown here is derived from an EMBL/GenBank/DDBJ whole genome shotgun (WGS) entry which is preliminary data.</text>
</comment>
<dbReference type="AlphaFoldDB" id="A0A086Q5R5"/>
<gene>
    <name evidence="3" type="ORF">TGMAS_234310B</name>
</gene>
<evidence type="ECO:0000256" key="1">
    <source>
        <dbReference type="SAM" id="MobiDB-lite"/>
    </source>
</evidence>
<sequence>ARRRFLCLLVSSLFSVRISSSFCERLLPVCHLLAFLSARASFLPQLGSMRLSTANPNRDRRAIEKTGVVELSRREREELERQRRQRIYEPGGGPTAARGGRAPACSERRRVALWRPPRSASPRLLQKKWIGMGRVSRAQADGVCTPKQLLAGMLS</sequence>
<dbReference type="EMBL" id="AEXC02002096">
    <property type="protein sequence ID" value="KFH07947.1"/>
    <property type="molecule type" value="Genomic_DNA"/>
</dbReference>
<feature type="compositionally biased region" description="Low complexity" evidence="1">
    <location>
        <begin position="95"/>
        <end position="104"/>
    </location>
</feature>
<accession>A0A086Q5R5</accession>
<feature type="signal peptide" evidence="2">
    <location>
        <begin position="1"/>
        <end position="21"/>
    </location>
</feature>
<evidence type="ECO:0000256" key="2">
    <source>
        <dbReference type="SAM" id="SignalP"/>
    </source>
</evidence>
<feature type="non-terminal residue" evidence="3">
    <location>
        <position position="1"/>
    </location>
</feature>
<keyword evidence="2" id="KW-0732">Signal</keyword>
<name>A0A086Q5R5_TOXGO</name>